<evidence type="ECO:0000313" key="2">
    <source>
        <dbReference type="Proteomes" id="UP000241769"/>
    </source>
</evidence>
<dbReference type="Proteomes" id="UP000241769">
    <property type="component" value="Unassembled WGS sequence"/>
</dbReference>
<reference evidence="1 2" key="1">
    <citation type="journal article" date="2018" name="Genome Biol. Evol.">
        <title>Multiple Roots of Fruiting Body Formation in Amoebozoa.</title>
        <authorList>
            <person name="Hillmann F."/>
            <person name="Forbes G."/>
            <person name="Novohradska S."/>
            <person name="Ferling I."/>
            <person name="Riege K."/>
            <person name="Groth M."/>
            <person name="Westermann M."/>
            <person name="Marz M."/>
            <person name="Spaller T."/>
            <person name="Winckler T."/>
            <person name="Schaap P."/>
            <person name="Glockner G."/>
        </authorList>
    </citation>
    <scope>NUCLEOTIDE SEQUENCE [LARGE SCALE GENOMIC DNA]</scope>
    <source>
        <strain evidence="1 2">Jena</strain>
    </source>
</reference>
<sequence>SSFPPFIPFTRGPRDHIEIISSPLEAASLAYKVCLPLLEDIQMFYKVLLPVIRDVSVPYSPEWKDLIKIGLLSTFIDEGGRCNSFLELSLI</sequence>
<comment type="caution">
    <text evidence="1">The sequence shown here is derived from an EMBL/GenBank/DDBJ whole genome shotgun (WGS) entry which is preliminary data.</text>
</comment>
<feature type="non-terminal residue" evidence="1">
    <location>
        <position position="1"/>
    </location>
</feature>
<accession>A0A2P6MR57</accession>
<dbReference type="InParanoid" id="A0A2P6MR57"/>
<organism evidence="1 2">
    <name type="scientific">Planoprotostelium fungivorum</name>
    <dbReference type="NCBI Taxonomy" id="1890364"/>
    <lineage>
        <taxon>Eukaryota</taxon>
        <taxon>Amoebozoa</taxon>
        <taxon>Evosea</taxon>
        <taxon>Variosea</taxon>
        <taxon>Cavosteliida</taxon>
        <taxon>Cavosteliaceae</taxon>
        <taxon>Planoprotostelium</taxon>
    </lineage>
</organism>
<name>A0A2P6MR57_9EUKA</name>
<dbReference type="OrthoDB" id="2364732at2759"/>
<gene>
    <name evidence="1" type="ORF">PROFUN_16332</name>
</gene>
<protein>
    <submittedName>
        <fullName evidence="1">Uncharacterized protein</fullName>
    </submittedName>
</protein>
<evidence type="ECO:0000313" key="1">
    <source>
        <dbReference type="EMBL" id="PRP74198.1"/>
    </source>
</evidence>
<keyword evidence="2" id="KW-1185">Reference proteome</keyword>
<dbReference type="AlphaFoldDB" id="A0A2P6MR57"/>
<proteinExistence type="predicted"/>
<dbReference type="EMBL" id="MDYQ01000488">
    <property type="protein sequence ID" value="PRP74198.1"/>
    <property type="molecule type" value="Genomic_DNA"/>
</dbReference>